<sequence length="105" mass="11186">MNDLLTLTERHDGDTVVLALRGEADLSTAPPVGDRVRELVEAGEEHLQVDLTELSFLDSTAVGVLLRARRESVDAGASFDLVCPEGPAHRVLDLLGLLPAFGLAV</sequence>
<dbReference type="NCBIfam" id="TIGR00377">
    <property type="entry name" value="ant_ant_sig"/>
    <property type="match status" value="1"/>
</dbReference>
<dbReference type="PROSITE" id="PS50801">
    <property type="entry name" value="STAS"/>
    <property type="match status" value="1"/>
</dbReference>
<proteinExistence type="inferred from homology"/>
<evidence type="ECO:0000256" key="1">
    <source>
        <dbReference type="ARBA" id="ARBA00009013"/>
    </source>
</evidence>
<dbReference type="PANTHER" id="PTHR33495:SF2">
    <property type="entry name" value="ANTI-SIGMA FACTOR ANTAGONIST TM_1081-RELATED"/>
    <property type="match status" value="1"/>
</dbReference>
<dbReference type="RefSeq" id="WP_107568558.1">
    <property type="nucleotide sequence ID" value="NZ_PYYB01000001.1"/>
</dbReference>
<comment type="caution">
    <text evidence="4">The sequence shown here is derived from an EMBL/GenBank/DDBJ whole genome shotgun (WGS) entry which is preliminary data.</text>
</comment>
<evidence type="ECO:0000313" key="5">
    <source>
        <dbReference type="Proteomes" id="UP000240739"/>
    </source>
</evidence>
<evidence type="ECO:0000259" key="3">
    <source>
        <dbReference type="PROSITE" id="PS50801"/>
    </source>
</evidence>
<dbReference type="PANTHER" id="PTHR33495">
    <property type="entry name" value="ANTI-SIGMA FACTOR ANTAGONIST TM_1081-RELATED-RELATED"/>
    <property type="match status" value="1"/>
</dbReference>
<dbReference type="InterPro" id="IPR003658">
    <property type="entry name" value="Anti-sigma_ant"/>
</dbReference>
<evidence type="ECO:0000256" key="2">
    <source>
        <dbReference type="RuleBase" id="RU003749"/>
    </source>
</evidence>
<protein>
    <recommendedName>
        <fullName evidence="2">Anti-sigma factor antagonist</fullName>
    </recommendedName>
</protein>
<gene>
    <name evidence="4" type="ORF">C7Y72_09770</name>
</gene>
<keyword evidence="5" id="KW-1185">Reference proteome</keyword>
<dbReference type="Pfam" id="PF01740">
    <property type="entry name" value="STAS"/>
    <property type="match status" value="1"/>
</dbReference>
<accession>A0A2T4UKY7</accession>
<reference evidence="4 5" key="1">
    <citation type="submission" date="2018-03" db="EMBL/GenBank/DDBJ databases">
        <title>Aquarubrobacter algicola gen. nov., sp. nov., a novel actinobacterium isolated from shallow eutrophic lake during the end of cyanobacterial harmful algal blooms.</title>
        <authorList>
            <person name="Chun S.J."/>
        </authorList>
    </citation>
    <scope>NUCLEOTIDE SEQUENCE [LARGE SCALE GENOMIC DNA]</scope>
    <source>
        <strain evidence="4 5">Seoho-28</strain>
    </source>
</reference>
<organism evidence="4 5">
    <name type="scientific">Paraconexibacter algicola</name>
    <dbReference type="NCBI Taxonomy" id="2133960"/>
    <lineage>
        <taxon>Bacteria</taxon>
        <taxon>Bacillati</taxon>
        <taxon>Actinomycetota</taxon>
        <taxon>Thermoleophilia</taxon>
        <taxon>Solirubrobacterales</taxon>
        <taxon>Paraconexibacteraceae</taxon>
        <taxon>Paraconexibacter</taxon>
    </lineage>
</organism>
<dbReference type="Gene3D" id="3.30.750.24">
    <property type="entry name" value="STAS domain"/>
    <property type="match status" value="1"/>
</dbReference>
<dbReference type="EMBL" id="PYYB01000001">
    <property type="protein sequence ID" value="PTL59914.1"/>
    <property type="molecule type" value="Genomic_DNA"/>
</dbReference>
<dbReference type="InterPro" id="IPR036513">
    <property type="entry name" value="STAS_dom_sf"/>
</dbReference>
<dbReference type="OrthoDB" id="5471473at2"/>
<dbReference type="GO" id="GO:0043856">
    <property type="term" value="F:anti-sigma factor antagonist activity"/>
    <property type="evidence" value="ECO:0007669"/>
    <property type="project" value="InterPro"/>
</dbReference>
<name>A0A2T4UKY7_9ACTN</name>
<dbReference type="AlphaFoldDB" id="A0A2T4UKY7"/>
<dbReference type="Proteomes" id="UP000240739">
    <property type="component" value="Unassembled WGS sequence"/>
</dbReference>
<feature type="domain" description="STAS" evidence="3">
    <location>
        <begin position="5"/>
        <end position="105"/>
    </location>
</feature>
<dbReference type="InterPro" id="IPR002645">
    <property type="entry name" value="STAS_dom"/>
</dbReference>
<dbReference type="CDD" id="cd07043">
    <property type="entry name" value="STAS_anti-anti-sigma_factors"/>
    <property type="match status" value="1"/>
</dbReference>
<comment type="similarity">
    <text evidence="1 2">Belongs to the anti-sigma-factor antagonist family.</text>
</comment>
<evidence type="ECO:0000313" key="4">
    <source>
        <dbReference type="EMBL" id="PTL59914.1"/>
    </source>
</evidence>
<dbReference type="SUPFAM" id="SSF52091">
    <property type="entry name" value="SpoIIaa-like"/>
    <property type="match status" value="1"/>
</dbReference>